<dbReference type="RefSeq" id="WP_358355591.1">
    <property type="nucleotide sequence ID" value="NZ_JBEZFP010000047.1"/>
</dbReference>
<reference evidence="2 3" key="1">
    <citation type="submission" date="2024-06" db="EMBL/GenBank/DDBJ databases">
        <title>The Natural Products Discovery Center: Release of the First 8490 Sequenced Strains for Exploring Actinobacteria Biosynthetic Diversity.</title>
        <authorList>
            <person name="Kalkreuter E."/>
            <person name="Kautsar S.A."/>
            <person name="Yang D."/>
            <person name="Bader C.D."/>
            <person name="Teijaro C.N."/>
            <person name="Fluegel L."/>
            <person name="Davis C.M."/>
            <person name="Simpson J.R."/>
            <person name="Lauterbach L."/>
            <person name="Steele A.D."/>
            <person name="Gui C."/>
            <person name="Meng S."/>
            <person name="Li G."/>
            <person name="Viehrig K."/>
            <person name="Ye F."/>
            <person name="Su P."/>
            <person name="Kiefer A.F."/>
            <person name="Nichols A."/>
            <person name="Cepeda A.J."/>
            <person name="Yan W."/>
            <person name="Fan B."/>
            <person name="Jiang Y."/>
            <person name="Adhikari A."/>
            <person name="Zheng C.-J."/>
            <person name="Schuster L."/>
            <person name="Cowan T.M."/>
            <person name="Smanski M.J."/>
            <person name="Chevrette M.G."/>
            <person name="De Carvalho L.P.S."/>
            <person name="Shen B."/>
        </authorList>
    </citation>
    <scope>NUCLEOTIDE SEQUENCE [LARGE SCALE GENOMIC DNA]</scope>
    <source>
        <strain evidence="2 3">NPDC048946</strain>
    </source>
</reference>
<gene>
    <name evidence="2" type="ORF">AB0C36_19360</name>
</gene>
<proteinExistence type="predicted"/>
<dbReference type="Proteomes" id="UP001551482">
    <property type="component" value="Unassembled WGS sequence"/>
</dbReference>
<protein>
    <submittedName>
        <fullName evidence="2">YidB family protein</fullName>
    </submittedName>
</protein>
<evidence type="ECO:0000313" key="3">
    <source>
        <dbReference type="Proteomes" id="UP001551482"/>
    </source>
</evidence>
<feature type="compositionally biased region" description="Low complexity" evidence="1">
    <location>
        <begin position="145"/>
        <end position="172"/>
    </location>
</feature>
<dbReference type="InterPro" id="IPR045372">
    <property type="entry name" value="YidB"/>
</dbReference>
<name>A0ABV3DIU1_9ACTN</name>
<dbReference type="Pfam" id="PF20159">
    <property type="entry name" value="YidB"/>
    <property type="match status" value="1"/>
</dbReference>
<evidence type="ECO:0000256" key="1">
    <source>
        <dbReference type="SAM" id="MobiDB-lite"/>
    </source>
</evidence>
<evidence type="ECO:0000313" key="2">
    <source>
        <dbReference type="EMBL" id="MEU8135665.1"/>
    </source>
</evidence>
<dbReference type="SUPFAM" id="SSF140804">
    <property type="entry name" value="YidB-like"/>
    <property type="match status" value="1"/>
</dbReference>
<organism evidence="2 3">
    <name type="scientific">Streptodolium elevatio</name>
    <dbReference type="NCBI Taxonomy" id="3157996"/>
    <lineage>
        <taxon>Bacteria</taxon>
        <taxon>Bacillati</taxon>
        <taxon>Actinomycetota</taxon>
        <taxon>Actinomycetes</taxon>
        <taxon>Kitasatosporales</taxon>
        <taxon>Streptomycetaceae</taxon>
        <taxon>Streptodolium</taxon>
    </lineage>
</organism>
<dbReference type="Gene3D" id="1.10.10.690">
    <property type="entry name" value="YidB-like"/>
    <property type="match status" value="1"/>
</dbReference>
<comment type="caution">
    <text evidence="2">The sequence shown here is derived from an EMBL/GenBank/DDBJ whole genome shotgun (WGS) entry which is preliminary data.</text>
</comment>
<feature type="region of interest" description="Disordered" evidence="1">
    <location>
        <begin position="123"/>
        <end position="196"/>
    </location>
</feature>
<dbReference type="EMBL" id="JBEZFP010000047">
    <property type="protein sequence ID" value="MEU8135665.1"/>
    <property type="molecule type" value="Genomic_DNA"/>
</dbReference>
<sequence length="196" mass="18693">MGSANLGGLGNLGSLGGLLGGALGGSGGGQNQLLKTVLGMLQGGGSGGGGLGGLLSQLNAGGLGDQTKSWVDSGRNQPVSGQEITNALGEERLNRLAGEVGMTREETAAGIAATLPQVVDAVTPDGEVPPESDLDQALTQFLDETGGAAPAAAPATGPAPDAAPDQAPGSASETGADSGAEAPKKTAGTEEPPGTS</sequence>
<accession>A0ABV3DIU1</accession>
<dbReference type="InterPro" id="IPR027405">
    <property type="entry name" value="YidB-like"/>
</dbReference>
<keyword evidence="3" id="KW-1185">Reference proteome</keyword>